<proteinExistence type="predicted"/>
<accession>A0A6G8AT18</accession>
<keyword evidence="1" id="KW-0677">Repeat</keyword>
<gene>
    <name evidence="4" type="ORF">G7082_06825</name>
</gene>
<dbReference type="InterPro" id="IPR009459">
    <property type="entry name" value="MucBP_dom"/>
</dbReference>
<evidence type="ECO:0000313" key="5">
    <source>
        <dbReference type="Proteomes" id="UP000501747"/>
    </source>
</evidence>
<evidence type="ECO:0000256" key="1">
    <source>
        <dbReference type="ARBA" id="ARBA00022737"/>
    </source>
</evidence>
<feature type="domain" description="MucBP" evidence="3">
    <location>
        <begin position="599"/>
        <end position="648"/>
    </location>
</feature>
<dbReference type="RefSeq" id="WP_166034369.1">
    <property type="nucleotide sequence ID" value="NZ_CP049887.1"/>
</dbReference>
<organism evidence="4 5">
    <name type="scientific">Vagococcus hydrophili</name>
    <dbReference type="NCBI Taxonomy" id="2714947"/>
    <lineage>
        <taxon>Bacteria</taxon>
        <taxon>Bacillati</taxon>
        <taxon>Bacillota</taxon>
        <taxon>Bacilli</taxon>
        <taxon>Lactobacillales</taxon>
        <taxon>Enterococcaceae</taxon>
        <taxon>Vagococcus</taxon>
    </lineage>
</organism>
<sequence length="967" mass="108674">MRKKTIARIGSLLLFFSVAVVGVKAEAEPWLRDYPGINTVNNDTGLTTDGKPIPGEYSTLLRLTDDMYYTFKGTTSDERNNSRYRQATGKPTVTFNKDYMKSTPEESSSVRLNKIAIFQGEYIDLRVSLGSADRSGSVDLFVPSYKGNKKEQKEFLYFSNKGGGKNTDVLFKYEFLYHGTEQKVKNYKGTWNYKRINSFKSITLDVEDSKAMYVYDDSTIQYKTNSNIKQIVPFGTVNSEPYTTNLTNLLDLKNGEFKTTMTTLKGSAAYLKYELNPITKMELPYPEVMGLTTEDGDSRNIEYIVIQDMPEQLKTEFYPRYYNLTVQFDNEVDVNTVGMNVKDVNGEDATSNFRISQRIPESNQIKISVDSSTLSRESFVDNSYRIKLNAKLKPSFEDTKGNYYDKATGYYKVPASAYYQTNDNTSAVAKADAKLKAGISATPITQTVARGSNTDGWDKKAITDYFNNIKGAYPEDVLKIKSVENKVFNPSGNSDTVKITLVGTKTGIEKTFTVPVVVLNERKANLHYVDQNGVKISDPELRKGFETKAYDFTEEKKQIPNYKFVKMDDSGKYDPVKGTFPSTDKELNIYFVYELDQHPVTIQYLDIKNANRSILDNKTEEVKVGDKHKVKVEKVPGYKLVNVTVDGKEVPVVKDEIEFEMPTKPAVVKFNYEPNHMDVSIKAAQSTATQTDPVNITAKINSLMSYGTNQKVNDYSSDFLITIHTKDANQHAEKPKNIKLVTDDKKDVTGDVSEYSDFFTVKLKSGTKLADTENLTLTFDTKVKADAVTDSEIKYGTEVKNTYKLNTSKANDSYESIVKAKKDSLTKVTGSLRIVEGPTEIDFGKVDYLAKNQRVEDPKIKGKLEVADTRHGAKKWTLQATLEEPLKDGTKVLPSEVKYKTDTDDITLSSAAKPIYENTQQTNNVVVSDSWGTKPGSNGIKLNVKSTDKLSKGTYVGKIRWTVLEAE</sequence>
<dbReference type="Proteomes" id="UP000501747">
    <property type="component" value="Chromosome"/>
</dbReference>
<feature type="signal peptide" evidence="2">
    <location>
        <begin position="1"/>
        <end position="25"/>
    </location>
</feature>
<feature type="chain" id="PRO_5039224544" description="MucBP domain-containing protein" evidence="2">
    <location>
        <begin position="26"/>
        <end position="967"/>
    </location>
</feature>
<keyword evidence="2" id="KW-0732">Signal</keyword>
<dbReference type="KEGG" id="vhy:G7082_06825"/>
<evidence type="ECO:0000313" key="4">
    <source>
        <dbReference type="EMBL" id="QIL48221.1"/>
    </source>
</evidence>
<dbReference type="Gene3D" id="3.10.20.320">
    <property type="entry name" value="Putative peptidoglycan bound protein (lpxtg motif)"/>
    <property type="match status" value="2"/>
</dbReference>
<evidence type="ECO:0000259" key="3">
    <source>
        <dbReference type="Pfam" id="PF06458"/>
    </source>
</evidence>
<feature type="domain" description="MucBP" evidence="3">
    <location>
        <begin position="527"/>
        <end position="594"/>
    </location>
</feature>
<keyword evidence="5" id="KW-1185">Reference proteome</keyword>
<name>A0A6G8AT18_9ENTE</name>
<dbReference type="EMBL" id="CP049887">
    <property type="protein sequence ID" value="QIL48221.1"/>
    <property type="molecule type" value="Genomic_DNA"/>
</dbReference>
<dbReference type="AlphaFoldDB" id="A0A6G8AT18"/>
<evidence type="ECO:0000256" key="2">
    <source>
        <dbReference type="SAM" id="SignalP"/>
    </source>
</evidence>
<dbReference type="Pfam" id="PF06458">
    <property type="entry name" value="MucBP"/>
    <property type="match status" value="2"/>
</dbReference>
<protein>
    <recommendedName>
        <fullName evidence="3">MucBP domain-containing protein</fullName>
    </recommendedName>
</protein>
<reference evidence="4 5" key="1">
    <citation type="submission" date="2020-03" db="EMBL/GenBank/DDBJ databases">
        <title>Vagococcus sp. nov., isolated from beetles.</title>
        <authorList>
            <person name="Hyun D.-W."/>
            <person name="Bae J.-W."/>
        </authorList>
    </citation>
    <scope>NUCLEOTIDE SEQUENCE [LARGE SCALE GENOMIC DNA]</scope>
    <source>
        <strain evidence="4 5">HDW17B</strain>
    </source>
</reference>